<dbReference type="SUPFAM" id="SSF53474">
    <property type="entry name" value="alpha/beta-Hydrolases"/>
    <property type="match status" value="1"/>
</dbReference>
<dbReference type="AlphaFoldDB" id="A0A239ACK3"/>
<evidence type="ECO:0000259" key="2">
    <source>
        <dbReference type="Pfam" id="PF07819"/>
    </source>
</evidence>
<keyword evidence="4" id="KW-1185">Reference proteome</keyword>
<dbReference type="InterPro" id="IPR012908">
    <property type="entry name" value="PGAP1-ab_dom-like"/>
</dbReference>
<reference evidence="4" key="1">
    <citation type="submission" date="2017-06" db="EMBL/GenBank/DDBJ databases">
        <authorList>
            <person name="Varghese N."/>
            <person name="Submissions S."/>
        </authorList>
    </citation>
    <scope>NUCLEOTIDE SEQUENCE [LARGE SCALE GENOMIC DNA]</scope>
    <source>
        <strain evidence="4">DSM 44485</strain>
    </source>
</reference>
<dbReference type="RefSeq" id="WP_089313738.1">
    <property type="nucleotide sequence ID" value="NZ_FZNP01000008.1"/>
</dbReference>
<sequence>MAITVRRKAAFAAAGLAMTTGLGLVACAATSTQETKLSAGGTKAAQAADGLTAAQIAAGATRVSGDSANTPVYLIKGYRQKVTDTGCASKWTDAVNAMQGWGWKGRFHRVGYYSTDYPKNCVRIAEGSTDTSIKYLGKKLAQNIYRNYSSKGQTVDIVAHSMGGLVARAAIAGYARHEPGWPPKLLIQDVVTLGTPHKGAIVPTLCASDKQCREMNGTNSFMNWLGTQLPQADGGTDWTLLATDRDEAVNSSSAAPALIGAQHRVRYAGIAGLRHSDLRTKVSGHYRLNYSFNDADWKHIRNGAPPVRVAMDAIYWSSKW</sequence>
<dbReference type="OrthoDB" id="8871309at2"/>
<evidence type="ECO:0000313" key="3">
    <source>
        <dbReference type="EMBL" id="SNR92778.1"/>
    </source>
</evidence>
<feature type="domain" description="GPI inositol-deacylase PGAP1-like alpha/beta" evidence="2">
    <location>
        <begin position="109"/>
        <end position="202"/>
    </location>
</feature>
<dbReference type="Pfam" id="PF07819">
    <property type="entry name" value="PGAP1"/>
    <property type="match status" value="1"/>
</dbReference>
<evidence type="ECO:0000313" key="4">
    <source>
        <dbReference type="Proteomes" id="UP000198420"/>
    </source>
</evidence>
<dbReference type="Gene3D" id="3.40.50.1820">
    <property type="entry name" value="alpha/beta hydrolase"/>
    <property type="match status" value="1"/>
</dbReference>
<organism evidence="3 4">
    <name type="scientific">Actinomadura mexicana</name>
    <dbReference type="NCBI Taxonomy" id="134959"/>
    <lineage>
        <taxon>Bacteria</taxon>
        <taxon>Bacillati</taxon>
        <taxon>Actinomycetota</taxon>
        <taxon>Actinomycetes</taxon>
        <taxon>Streptosporangiales</taxon>
        <taxon>Thermomonosporaceae</taxon>
        <taxon>Actinomadura</taxon>
    </lineage>
</organism>
<gene>
    <name evidence="3" type="ORF">SAMN06265355_108326</name>
</gene>
<name>A0A239ACK3_9ACTN</name>
<dbReference type="InterPro" id="IPR029058">
    <property type="entry name" value="AB_hydrolase_fold"/>
</dbReference>
<keyword evidence="1" id="KW-0732">Signal</keyword>
<proteinExistence type="predicted"/>
<dbReference type="PROSITE" id="PS51257">
    <property type="entry name" value="PROKAR_LIPOPROTEIN"/>
    <property type="match status" value="1"/>
</dbReference>
<accession>A0A239ACK3</accession>
<protein>
    <submittedName>
        <fullName evidence="3">PGAP1-like protein</fullName>
    </submittedName>
</protein>
<dbReference type="EMBL" id="FZNP01000008">
    <property type="protein sequence ID" value="SNR92778.1"/>
    <property type="molecule type" value="Genomic_DNA"/>
</dbReference>
<evidence type="ECO:0000256" key="1">
    <source>
        <dbReference type="SAM" id="SignalP"/>
    </source>
</evidence>
<feature type="chain" id="PRO_5013280479" evidence="1">
    <location>
        <begin position="29"/>
        <end position="320"/>
    </location>
</feature>
<dbReference type="Proteomes" id="UP000198420">
    <property type="component" value="Unassembled WGS sequence"/>
</dbReference>
<feature type="signal peptide" evidence="1">
    <location>
        <begin position="1"/>
        <end position="28"/>
    </location>
</feature>
<dbReference type="GO" id="GO:0016788">
    <property type="term" value="F:hydrolase activity, acting on ester bonds"/>
    <property type="evidence" value="ECO:0007669"/>
    <property type="project" value="InterPro"/>
</dbReference>